<dbReference type="PANTHER" id="PTHR10192">
    <property type="entry name" value="MOLYBDOPTERIN BIOSYNTHESIS PROTEIN"/>
    <property type="match status" value="1"/>
</dbReference>
<dbReference type="InterPro" id="IPR038987">
    <property type="entry name" value="MoeA-like"/>
</dbReference>
<comment type="caution">
    <text evidence="5">The sequence shown here is derived from an EMBL/GenBank/DDBJ whole genome shotgun (WGS) entry which is preliminary data.</text>
</comment>
<evidence type="ECO:0000259" key="4">
    <source>
        <dbReference type="Pfam" id="PF03453"/>
    </source>
</evidence>
<dbReference type="EC" id="2.10.1.1" evidence="3"/>
<dbReference type="SUPFAM" id="SSF63882">
    <property type="entry name" value="MoeA N-terminal region -like"/>
    <property type="match status" value="1"/>
</dbReference>
<dbReference type="Gene3D" id="2.170.190.11">
    <property type="entry name" value="Molybdopterin biosynthesis moea protein, domain 3"/>
    <property type="match status" value="1"/>
</dbReference>
<comment type="cofactor">
    <cofactor evidence="3">
        <name>Mg(2+)</name>
        <dbReference type="ChEBI" id="CHEBI:18420"/>
    </cofactor>
</comment>
<comment type="catalytic activity">
    <reaction evidence="3">
        <text>molybdopterin + ATP + H(+) = adenylyl-molybdopterin + diphosphate</text>
        <dbReference type="Rhea" id="RHEA:31331"/>
        <dbReference type="ChEBI" id="CHEBI:15378"/>
        <dbReference type="ChEBI" id="CHEBI:30616"/>
        <dbReference type="ChEBI" id="CHEBI:33019"/>
        <dbReference type="ChEBI" id="CHEBI:58698"/>
        <dbReference type="ChEBI" id="CHEBI:62727"/>
    </reaction>
</comment>
<keyword evidence="3" id="KW-0500">Molybdenum</keyword>
<dbReference type="GO" id="GO:0005829">
    <property type="term" value="C:cytosol"/>
    <property type="evidence" value="ECO:0007669"/>
    <property type="project" value="TreeGrafter"/>
</dbReference>
<dbReference type="PANTHER" id="PTHR10192:SF5">
    <property type="entry name" value="GEPHYRIN"/>
    <property type="match status" value="1"/>
</dbReference>
<dbReference type="GO" id="GO:0061599">
    <property type="term" value="F:molybdopterin molybdotransferase activity"/>
    <property type="evidence" value="ECO:0007669"/>
    <property type="project" value="UniProtKB-UniRule"/>
</dbReference>
<keyword evidence="3" id="KW-0808">Transferase</keyword>
<name>A0A7J7NH94_9MAGN</name>
<proteinExistence type="inferred from homology"/>
<dbReference type="GO" id="GO:0046872">
    <property type="term" value="F:metal ion binding"/>
    <property type="evidence" value="ECO:0007669"/>
    <property type="project" value="UniProtKB-UniRule"/>
</dbReference>
<dbReference type="Pfam" id="PF03453">
    <property type="entry name" value="MoeA_N"/>
    <property type="match status" value="1"/>
</dbReference>
<dbReference type="InterPro" id="IPR036425">
    <property type="entry name" value="MoaB/Mog-like_dom_sf"/>
</dbReference>
<feature type="domain" description="MoeA N-terminal and linker" evidence="4">
    <location>
        <begin position="1"/>
        <end position="116"/>
    </location>
</feature>
<dbReference type="Proteomes" id="UP000541444">
    <property type="component" value="Unassembled WGS sequence"/>
</dbReference>
<accession>A0A7J7NH94</accession>
<dbReference type="InterPro" id="IPR036135">
    <property type="entry name" value="MoeA_linker/N_sf"/>
</dbReference>
<reference evidence="5 6" key="1">
    <citation type="journal article" date="2020" name="IScience">
        <title>Genome Sequencing of the Endangered Kingdonia uniflora (Circaeasteraceae, Ranunculales) Reveals Potential Mechanisms of Evolutionary Specialization.</title>
        <authorList>
            <person name="Sun Y."/>
            <person name="Deng T."/>
            <person name="Zhang A."/>
            <person name="Moore M.J."/>
            <person name="Landis J.B."/>
            <person name="Lin N."/>
            <person name="Zhang H."/>
            <person name="Zhang X."/>
            <person name="Huang J."/>
            <person name="Zhang X."/>
            <person name="Sun H."/>
            <person name="Wang H."/>
        </authorList>
    </citation>
    <scope>NUCLEOTIDE SEQUENCE [LARGE SCALE GENOMIC DNA]</scope>
    <source>
        <strain evidence="5">TB1705</strain>
        <tissue evidence="5">Leaf</tissue>
    </source>
</reference>
<protein>
    <recommendedName>
        <fullName evidence="3">Molybdopterin biosynthesis protein CNX1</fullName>
    </recommendedName>
    <alternativeName>
        <fullName evidence="3">Molybdenum cofactor biosynthesis enzyme CNX1</fullName>
    </alternativeName>
    <domain>
        <recommendedName>
            <fullName evidence="3">Molybdopterin molybdenumtransferase</fullName>
            <shortName evidence="3">MPT Mo-transferase</shortName>
            <ecNumber evidence="3">2.10.1.1</ecNumber>
        </recommendedName>
        <alternativeName>
            <fullName evidence="3">Domain E</fullName>
        </alternativeName>
    </domain>
    <domain>
        <recommendedName>
            <fullName evidence="3">Molybdopterin adenylyltransferase</fullName>
            <shortName evidence="3">MPT adenylyltransferase</shortName>
            <ecNumber evidence="3">2.7.7.75</ecNumber>
        </recommendedName>
        <alternativeName>
            <fullName evidence="3">Domain G</fullName>
        </alternativeName>
    </domain>
</protein>
<evidence type="ECO:0000256" key="3">
    <source>
        <dbReference type="RuleBase" id="RU365090"/>
    </source>
</evidence>
<comment type="pathway">
    <text evidence="1 3">Cofactor biosynthesis; molybdopterin biosynthesis.</text>
</comment>
<dbReference type="UniPathway" id="UPA00344"/>
<dbReference type="EC" id="2.7.7.75" evidence="3"/>
<dbReference type="Gene3D" id="3.40.980.10">
    <property type="entry name" value="MoaB/Mog-like domain"/>
    <property type="match status" value="1"/>
</dbReference>
<sequence length="223" mass="23946">MDGYAVVASDGPGEYLVITESRAGNDGIGVTITPGTVAYVTTGGPIPDGANAVVQVEDTEEVIQALGELKRVRILMQARHGLDIRPVGCDIEKDTVVLKAGEQVGPAEIGLLATVGVMEVKVHPSPTIAVLSTGDELVEATTGCLSRGQVLRIWDEYSFVREVSFEKFTLRLTCGHLIEARSTRAVGDFRFMGSEQGLTEGYTVQCDILLKEDGWGHTPMREI</sequence>
<comment type="catalytic activity">
    <reaction evidence="3">
        <text>adenylyl-molybdopterin + molybdate = Mo-molybdopterin + AMP + H(+)</text>
        <dbReference type="Rhea" id="RHEA:35047"/>
        <dbReference type="ChEBI" id="CHEBI:15378"/>
        <dbReference type="ChEBI" id="CHEBI:36264"/>
        <dbReference type="ChEBI" id="CHEBI:62727"/>
        <dbReference type="ChEBI" id="CHEBI:71302"/>
        <dbReference type="ChEBI" id="CHEBI:456215"/>
    </reaction>
</comment>
<dbReference type="GO" id="GO:0061598">
    <property type="term" value="F:molybdopterin adenylyltransferase activity"/>
    <property type="evidence" value="ECO:0007669"/>
    <property type="project" value="UniProtKB-UniRule"/>
</dbReference>
<evidence type="ECO:0000256" key="2">
    <source>
        <dbReference type="ARBA" id="ARBA00023150"/>
    </source>
</evidence>
<evidence type="ECO:0000313" key="6">
    <source>
        <dbReference type="Proteomes" id="UP000541444"/>
    </source>
</evidence>
<gene>
    <name evidence="5" type="ORF">GIB67_005461</name>
</gene>
<dbReference type="OrthoDB" id="4349954at2759"/>
<keyword evidence="6" id="KW-1185">Reference proteome</keyword>
<dbReference type="EMBL" id="JACGCM010000786">
    <property type="protein sequence ID" value="KAF6166599.1"/>
    <property type="molecule type" value="Genomic_DNA"/>
</dbReference>
<keyword evidence="2 3" id="KW-0501">Molybdenum cofactor biosynthesis</keyword>
<dbReference type="AlphaFoldDB" id="A0A7J7NH94"/>
<evidence type="ECO:0000313" key="5">
    <source>
        <dbReference type="EMBL" id="KAF6166599.1"/>
    </source>
</evidence>
<dbReference type="FunFam" id="2.170.190.11:FF:000001">
    <property type="entry name" value="Molybdopterin molybdenumtransferase"/>
    <property type="match status" value="1"/>
</dbReference>
<comment type="function">
    <text evidence="3">Catalyzes two steps in the biosynthesis of the molybdenum cofactor. In the first step, molybdopterin is adenylated. Subsequently, molybdate is inserted into adenylated molybdopterin and AMP is released.</text>
</comment>
<organism evidence="5 6">
    <name type="scientific">Kingdonia uniflora</name>
    <dbReference type="NCBI Taxonomy" id="39325"/>
    <lineage>
        <taxon>Eukaryota</taxon>
        <taxon>Viridiplantae</taxon>
        <taxon>Streptophyta</taxon>
        <taxon>Embryophyta</taxon>
        <taxon>Tracheophyta</taxon>
        <taxon>Spermatophyta</taxon>
        <taxon>Magnoliopsida</taxon>
        <taxon>Ranunculales</taxon>
        <taxon>Circaeasteraceae</taxon>
        <taxon>Kingdonia</taxon>
    </lineage>
</organism>
<keyword evidence="3" id="KW-0479">Metal-binding</keyword>
<dbReference type="InterPro" id="IPR005110">
    <property type="entry name" value="MoeA_linker/N"/>
</dbReference>
<comment type="similarity">
    <text evidence="3">Belongs to the MoeA family.</text>
</comment>
<dbReference type="GO" id="GO:0005524">
    <property type="term" value="F:ATP binding"/>
    <property type="evidence" value="ECO:0007669"/>
    <property type="project" value="UniProtKB-UniRule"/>
</dbReference>
<keyword evidence="3" id="KW-0460">Magnesium</keyword>
<dbReference type="GO" id="GO:0006777">
    <property type="term" value="P:Mo-molybdopterin cofactor biosynthetic process"/>
    <property type="evidence" value="ECO:0007669"/>
    <property type="project" value="UniProtKB-UniRule"/>
</dbReference>
<evidence type="ECO:0000256" key="1">
    <source>
        <dbReference type="ARBA" id="ARBA00005046"/>
    </source>
</evidence>